<feature type="region of interest" description="Disordered" evidence="1">
    <location>
        <begin position="1"/>
        <end position="21"/>
    </location>
</feature>
<gene>
    <name evidence="3" type="ORF">CIT25_23250</name>
</gene>
<feature type="domain" description="DUF4142" evidence="2">
    <location>
        <begin position="11"/>
        <end position="60"/>
    </location>
</feature>
<accession>A0AB36R5K1</accession>
<dbReference type="InterPro" id="IPR025419">
    <property type="entry name" value="DUF4142"/>
</dbReference>
<evidence type="ECO:0000313" key="3">
    <source>
        <dbReference type="EMBL" id="PAP99787.1"/>
    </source>
</evidence>
<dbReference type="Pfam" id="PF13628">
    <property type="entry name" value="DUF4142"/>
    <property type="match status" value="1"/>
</dbReference>
<name>A0AB36R5K1_9HYPH</name>
<feature type="compositionally biased region" description="Basic residues" evidence="1">
    <location>
        <begin position="75"/>
        <end position="86"/>
    </location>
</feature>
<evidence type="ECO:0000256" key="1">
    <source>
        <dbReference type="SAM" id="MobiDB-lite"/>
    </source>
</evidence>
<keyword evidence="4" id="KW-1185">Reference proteome</keyword>
<feature type="region of interest" description="Disordered" evidence="1">
    <location>
        <begin position="75"/>
        <end position="94"/>
    </location>
</feature>
<organism evidence="3 4">
    <name type="scientific">Mesorhizobium mediterraneum</name>
    <dbReference type="NCBI Taxonomy" id="43617"/>
    <lineage>
        <taxon>Bacteria</taxon>
        <taxon>Pseudomonadati</taxon>
        <taxon>Pseudomonadota</taxon>
        <taxon>Alphaproteobacteria</taxon>
        <taxon>Hyphomicrobiales</taxon>
        <taxon>Phyllobacteriaceae</taxon>
        <taxon>Mesorhizobium</taxon>
    </lineage>
</organism>
<sequence>MRKNPAIPPSRNFASRMVDDHSAANQKLKSLAEADEIPLPQGLDDEHKQLRAKLEKLEGALARSLHRGHRLCRAARARPAQHHGARPGRMAEGA</sequence>
<evidence type="ECO:0000259" key="2">
    <source>
        <dbReference type="Pfam" id="PF13628"/>
    </source>
</evidence>
<protein>
    <recommendedName>
        <fullName evidence="2">DUF4142 domain-containing protein</fullName>
    </recommendedName>
</protein>
<proteinExistence type="predicted"/>
<reference evidence="4" key="1">
    <citation type="submission" date="2017-08" db="EMBL/GenBank/DDBJ databases">
        <title>Mesorhizobium wenxinae sp. nov., a novel rhizobial species isolated from root nodules of chickpea (Cicer arietinum L.).</title>
        <authorList>
            <person name="Zhang J."/>
        </authorList>
    </citation>
    <scope>NUCLEOTIDE SEQUENCE [LARGE SCALE GENOMIC DNA]</scope>
    <source>
        <strain evidence="4">USDA 3392</strain>
    </source>
</reference>
<dbReference type="Proteomes" id="UP000216215">
    <property type="component" value="Unassembled WGS sequence"/>
</dbReference>
<comment type="caution">
    <text evidence="3">The sequence shown here is derived from an EMBL/GenBank/DDBJ whole genome shotgun (WGS) entry which is preliminary data.</text>
</comment>
<evidence type="ECO:0000313" key="4">
    <source>
        <dbReference type="Proteomes" id="UP000216215"/>
    </source>
</evidence>
<dbReference type="EMBL" id="NPKI01000029">
    <property type="protein sequence ID" value="PAP99787.1"/>
    <property type="molecule type" value="Genomic_DNA"/>
</dbReference>
<dbReference type="AlphaFoldDB" id="A0AB36R5K1"/>